<proteinExistence type="predicted"/>
<dbReference type="PATRIC" id="fig|1184267.3.peg.236"/>
<dbReference type="KEGG" id="bex:A11Q_235"/>
<sequence>MQIPKNTVCIMFDKEAEQAAQFYAKTFPNSSVGTVHKAPADYPSGKRGML</sequence>
<evidence type="ECO:0000313" key="3">
    <source>
        <dbReference type="Proteomes" id="UP000012040"/>
    </source>
</evidence>
<dbReference type="Gene3D" id="3.30.720.100">
    <property type="match status" value="1"/>
</dbReference>
<dbReference type="Pfam" id="PF06983">
    <property type="entry name" value="3-dmu-9_3-mt"/>
    <property type="match status" value="1"/>
</dbReference>
<dbReference type="HOGENOM" id="CLU_3157833_0_0_7"/>
<dbReference type="EMBL" id="CP003537">
    <property type="protein sequence ID" value="AGH94455.1"/>
    <property type="molecule type" value="Genomic_DNA"/>
</dbReference>
<name>M4V7P1_9BACT</name>
<evidence type="ECO:0000259" key="1">
    <source>
        <dbReference type="Pfam" id="PF06983"/>
    </source>
</evidence>
<protein>
    <recommendedName>
        <fullName evidence="1">PhnB-like domain-containing protein</fullName>
    </recommendedName>
</protein>
<dbReference type="eggNOG" id="COG3865">
    <property type="taxonomic scope" value="Bacteria"/>
</dbReference>
<feature type="domain" description="PhnB-like" evidence="1">
    <location>
        <begin position="5"/>
        <end position="48"/>
    </location>
</feature>
<evidence type="ECO:0000313" key="2">
    <source>
        <dbReference type="EMBL" id="AGH94455.1"/>
    </source>
</evidence>
<dbReference type="STRING" id="1184267.A11Q_235"/>
<gene>
    <name evidence="2" type="ORF">A11Q_235</name>
</gene>
<dbReference type="AlphaFoldDB" id="M4V7P1"/>
<dbReference type="SUPFAM" id="SSF54593">
    <property type="entry name" value="Glyoxalase/Bleomycin resistance protein/Dihydroxybiphenyl dioxygenase"/>
    <property type="match status" value="1"/>
</dbReference>
<accession>M4V7P1</accession>
<keyword evidence="3" id="KW-1185">Reference proteome</keyword>
<reference evidence="2 3" key="1">
    <citation type="journal article" date="2013" name="ISME J.">
        <title>By their genes ye shall know them: genomic signatures of predatory bacteria.</title>
        <authorList>
            <person name="Pasternak Z."/>
            <person name="Pietrokovski S."/>
            <person name="Rotem O."/>
            <person name="Gophna U."/>
            <person name="Lurie-Weinberger M.N."/>
            <person name="Jurkevitch E."/>
        </authorList>
    </citation>
    <scope>NUCLEOTIDE SEQUENCE [LARGE SCALE GENOMIC DNA]</scope>
    <source>
        <strain evidence="2 3">JSS</strain>
    </source>
</reference>
<dbReference type="InterPro" id="IPR028973">
    <property type="entry name" value="PhnB-like"/>
</dbReference>
<dbReference type="InterPro" id="IPR029068">
    <property type="entry name" value="Glyas_Bleomycin-R_OHBP_Dase"/>
</dbReference>
<dbReference type="Proteomes" id="UP000012040">
    <property type="component" value="Chromosome"/>
</dbReference>
<organism evidence="2 3">
    <name type="scientific">Pseudobdellovibrio exovorus JSS</name>
    <dbReference type="NCBI Taxonomy" id="1184267"/>
    <lineage>
        <taxon>Bacteria</taxon>
        <taxon>Pseudomonadati</taxon>
        <taxon>Bdellovibrionota</taxon>
        <taxon>Bdellovibrionia</taxon>
        <taxon>Bdellovibrionales</taxon>
        <taxon>Pseudobdellovibrionaceae</taxon>
        <taxon>Pseudobdellovibrio</taxon>
    </lineage>
</organism>